<evidence type="ECO:0000313" key="2">
    <source>
        <dbReference type="Proteomes" id="UP000467214"/>
    </source>
</evidence>
<evidence type="ECO:0000313" key="1">
    <source>
        <dbReference type="EMBL" id="MXR35515.1"/>
    </source>
</evidence>
<protein>
    <submittedName>
        <fullName evidence="1">DUF1853 family protein</fullName>
    </submittedName>
</protein>
<dbReference type="InterPro" id="IPR015003">
    <property type="entry name" value="DUF1853"/>
</dbReference>
<comment type="caution">
    <text evidence="1">The sequence shown here is derived from an EMBL/GenBank/DDBJ whole genome shotgun (WGS) entry which is preliminary data.</text>
</comment>
<accession>A0A845BGU1</accession>
<dbReference type="AlphaFoldDB" id="A0A845BGU1"/>
<organism evidence="1 2">
    <name type="scientific">Craterilacuibacter sinensis</name>
    <dbReference type="NCBI Taxonomy" id="2686017"/>
    <lineage>
        <taxon>Bacteria</taxon>
        <taxon>Pseudomonadati</taxon>
        <taxon>Pseudomonadota</taxon>
        <taxon>Betaproteobacteria</taxon>
        <taxon>Neisseriales</taxon>
        <taxon>Neisseriaceae</taxon>
        <taxon>Craterilacuibacter</taxon>
    </lineage>
</organism>
<dbReference type="RefSeq" id="WP_160794163.1">
    <property type="nucleotide sequence ID" value="NZ_WSSB01000001.1"/>
</dbReference>
<dbReference type="Proteomes" id="UP000467214">
    <property type="component" value="Unassembled WGS sequence"/>
</dbReference>
<proteinExistence type="predicted"/>
<gene>
    <name evidence="1" type="ORF">GQF02_00695</name>
</gene>
<keyword evidence="2" id="KW-1185">Reference proteome</keyword>
<dbReference type="EMBL" id="WSSB01000001">
    <property type="protein sequence ID" value="MXR35515.1"/>
    <property type="molecule type" value="Genomic_DNA"/>
</dbReference>
<sequence length="300" mass="33207">MARSNAASSLRLPYVHPEVRDLAFLLCAPPPVHFGLPCPRARLLGAEGLACLAELDRDPAALLSCLAASPRLRLGHYAEQLLLFWFHLRPHIEVVAHGLALRDPAGLTLGEFDFLLRVNGEPWHLETASKFYLQAPQAGGVLIGPGLNDAWPLKAHKLTQQLALSDHVCAQGLLPADFAACRRELLLAGWFFYPPDFVPLDAGLTRGWCAPLDEAWPRTHAAARWVHLARERWLAPARVRAEDTRNEAELRQLLQMVPSPQLLAELEQGSDGVWVEVARGFVMPKAWPDTARLDALLARV</sequence>
<dbReference type="Pfam" id="PF08907">
    <property type="entry name" value="DUF1853"/>
    <property type="match status" value="1"/>
</dbReference>
<name>A0A845BGU1_9NEIS</name>
<reference evidence="1 2" key="1">
    <citation type="submission" date="2019-12" db="EMBL/GenBank/DDBJ databases">
        <title>Neisseriaceae gen. nov. sp. Genome sequencing and assembly.</title>
        <authorList>
            <person name="Liu Z."/>
            <person name="Li A."/>
        </authorList>
    </citation>
    <scope>NUCLEOTIDE SEQUENCE [LARGE SCALE GENOMIC DNA]</scope>
    <source>
        <strain evidence="1 2">B2N2-7</strain>
    </source>
</reference>